<evidence type="ECO:0000313" key="1">
    <source>
        <dbReference type="EMBL" id="KAJ7542037.1"/>
    </source>
</evidence>
<dbReference type="EMBL" id="CM055101">
    <property type="protein sequence ID" value="KAJ7542037.1"/>
    <property type="molecule type" value="Genomic_DNA"/>
</dbReference>
<keyword evidence="2" id="KW-1185">Reference proteome</keyword>
<organism evidence="1 2">
    <name type="scientific">Diphasiastrum complanatum</name>
    <name type="common">Issler's clubmoss</name>
    <name type="synonym">Lycopodium complanatum</name>
    <dbReference type="NCBI Taxonomy" id="34168"/>
    <lineage>
        <taxon>Eukaryota</taxon>
        <taxon>Viridiplantae</taxon>
        <taxon>Streptophyta</taxon>
        <taxon>Embryophyta</taxon>
        <taxon>Tracheophyta</taxon>
        <taxon>Lycopodiopsida</taxon>
        <taxon>Lycopodiales</taxon>
        <taxon>Lycopodiaceae</taxon>
        <taxon>Lycopodioideae</taxon>
        <taxon>Diphasiastrum</taxon>
    </lineage>
</organism>
<proteinExistence type="predicted"/>
<protein>
    <submittedName>
        <fullName evidence="1">Uncharacterized protein</fullName>
    </submittedName>
</protein>
<dbReference type="Proteomes" id="UP001162992">
    <property type="component" value="Chromosome 10"/>
</dbReference>
<reference evidence="2" key="1">
    <citation type="journal article" date="2024" name="Proc. Natl. Acad. Sci. U.S.A.">
        <title>Extraordinary preservation of gene collinearity over three hundred million years revealed in homosporous lycophytes.</title>
        <authorList>
            <person name="Li C."/>
            <person name="Wickell D."/>
            <person name="Kuo L.Y."/>
            <person name="Chen X."/>
            <person name="Nie B."/>
            <person name="Liao X."/>
            <person name="Peng D."/>
            <person name="Ji J."/>
            <person name="Jenkins J."/>
            <person name="Williams M."/>
            <person name="Shu S."/>
            <person name="Plott C."/>
            <person name="Barry K."/>
            <person name="Rajasekar S."/>
            <person name="Grimwood J."/>
            <person name="Han X."/>
            <person name="Sun S."/>
            <person name="Hou Z."/>
            <person name="He W."/>
            <person name="Dai G."/>
            <person name="Sun C."/>
            <person name="Schmutz J."/>
            <person name="Leebens-Mack J.H."/>
            <person name="Li F.W."/>
            <person name="Wang L."/>
        </authorList>
    </citation>
    <scope>NUCLEOTIDE SEQUENCE [LARGE SCALE GENOMIC DNA]</scope>
    <source>
        <strain evidence="2">cv. PW_Plant_1</strain>
    </source>
</reference>
<comment type="caution">
    <text evidence="1">The sequence shown here is derived from an EMBL/GenBank/DDBJ whole genome shotgun (WGS) entry which is preliminary data.</text>
</comment>
<name>A0ACC2CJ67_DIPCM</name>
<accession>A0ACC2CJ67</accession>
<gene>
    <name evidence="1" type="ORF">O6H91_10G087000</name>
</gene>
<evidence type="ECO:0000313" key="2">
    <source>
        <dbReference type="Proteomes" id="UP001162992"/>
    </source>
</evidence>
<sequence>MTMNDRKVIELEQGWTFMQKGITKLINLLEGLPEQQFNSEEYMMLYTTIYNMCTQKPPLDYSQQLYDRYRDSFEVYINSMVLPALREKHDEFMLRELVNRWINHKVMVRWLSRFFNYLDRYFIARRSLPALREVGLQCFRDLVYQEMKYNVKDAVITLIDREREGEQIDRALLKNVLGIFVEIGMGSMDAYENDFESYALQDTAAYYSRKASSWIEEDSCPDYMLKAEECLRREKERVGHYLHASSEQKLLEKVQQELLSQYEQQLLEKEHSGCHALLRDDKVDDLSRMYRLFCRIPKGLEPVANIFRLHVTEEGTMLVKQAEDAASGKKAENKDTVGLQEQVHLCHAFVRKVIGLHDKYLQYVNECFANHSLFHKALKEAFEVFCNKGVAGSTSAELLATFCDNLLKKGGSEKLSDDAVEEHLEKVVKLLAYISDKDLFAEFYRKRLARRLLFDKSANDEHERSILTKLKQQCGGQFTSKMEGMVTDLTLAKEHQTSFESYLTDNPQVHPGIDLTVTVLTTGFWPSYRSSDLALPAEMVKCVETFKEFYQTKTKHRKLTWIYSLGTCNISGKFDQKSLELIVTTYQAAVLLLFNSADRLSYQDIKAHLNLTDEDMVRLLHSLSCAKYKILSKEPNTRVVGTNDVFDFNSKFTDKMRRIKIPLPPMDEKKKVIEDVDKDRRYAIDASIVRIMKSRKTLAHQQLVLECVEQLGRMFKPDFKIIKKRIEDLISREYLERDKDNPNLFRYVA</sequence>